<protein>
    <submittedName>
        <fullName evidence="5">GTP-binding Protein</fullName>
    </submittedName>
</protein>
<keyword evidence="2" id="KW-0547">Nucleotide-binding</keyword>
<gene>
    <name evidence="5" type="ORF">RHS01_08965</name>
</gene>
<evidence type="ECO:0000256" key="1">
    <source>
        <dbReference type="ARBA" id="ARBA00022448"/>
    </source>
</evidence>
<dbReference type="SMART" id="SM00174">
    <property type="entry name" value="RHO"/>
    <property type="match status" value="1"/>
</dbReference>
<dbReference type="InterPro" id="IPR025662">
    <property type="entry name" value="Sigma_54_int_dom_ATP-bd_1"/>
</dbReference>
<proteinExistence type="predicted"/>
<dbReference type="PANTHER" id="PTHR47977">
    <property type="entry name" value="RAS-RELATED PROTEIN RAB"/>
    <property type="match status" value="1"/>
</dbReference>
<dbReference type="SMART" id="SM00175">
    <property type="entry name" value="RAB"/>
    <property type="match status" value="1"/>
</dbReference>
<dbReference type="Pfam" id="PF00071">
    <property type="entry name" value="Ras"/>
    <property type="match status" value="1"/>
</dbReference>
<dbReference type="InterPro" id="IPR027417">
    <property type="entry name" value="P-loop_NTPase"/>
</dbReference>
<evidence type="ECO:0000256" key="3">
    <source>
        <dbReference type="ARBA" id="ARBA00022927"/>
    </source>
</evidence>
<dbReference type="Gene3D" id="3.40.50.300">
    <property type="entry name" value="P-loop containing nucleotide triphosphate hydrolases"/>
    <property type="match status" value="1"/>
</dbReference>
<dbReference type="SUPFAM" id="SSF52540">
    <property type="entry name" value="P-loop containing nucleoside triphosphate hydrolases"/>
    <property type="match status" value="1"/>
</dbReference>
<sequence>MDSRATTTSLPDVENTTVVIVGDSGVGKSSLAKRVAIVVYDITNRASFMSSGRWINIVRKEGGPDVVILLVGNKEEQSDRRQVKKQEASRLAAEVNAIFFETSAKTGHNVGGLLKTIAKCSSRNPGERFTLIRDHSFWRRVAIDTPCLWTHIDIALGYPLNRGLFSRAKVYADRAGPLPLEIHIIDKKESRESQNHSYRDRNNEFEFLDSASVPIKVLELDLYMHTNDSHVCWTQATQFNPFIEPVDMPHSIDSMLLAIPSAQLKNSGFPSQSYGLVPYSQAASLPSQKQYPIARVGWRHNIERVLLEDLRDINIATWGEEDVYSVEILRRIVPGKAPLQLAYLGESNNALVDFLLSANVVCFYTRFWESKPLLPLLNQVLHLSTLVLDGALSTGTISSLFGLGNIHDNQNNQDNAASHNLKNILPSTTQVNTLYLLGYQTFNFEEIEAVVKLYSVQRLMIYGGKLSYQTDDGRLVSRNLRNTRVKLSSINACPIIEYHPDSEAIERDGDDRIIASLSYSKN</sequence>
<evidence type="ECO:0000313" key="5">
    <source>
        <dbReference type="EMBL" id="KAF8750671.1"/>
    </source>
</evidence>
<dbReference type="EMBL" id="JACYCF010000019">
    <property type="protein sequence ID" value="KAF8750671.1"/>
    <property type="molecule type" value="Genomic_DNA"/>
</dbReference>
<organism evidence="5 6">
    <name type="scientific">Rhizoctonia solani</name>
    <dbReference type="NCBI Taxonomy" id="456999"/>
    <lineage>
        <taxon>Eukaryota</taxon>
        <taxon>Fungi</taxon>
        <taxon>Dikarya</taxon>
        <taxon>Basidiomycota</taxon>
        <taxon>Agaricomycotina</taxon>
        <taxon>Agaricomycetes</taxon>
        <taxon>Cantharellales</taxon>
        <taxon>Ceratobasidiaceae</taxon>
        <taxon>Rhizoctonia</taxon>
    </lineage>
</organism>
<dbReference type="GO" id="GO:0003924">
    <property type="term" value="F:GTPase activity"/>
    <property type="evidence" value="ECO:0007669"/>
    <property type="project" value="InterPro"/>
</dbReference>
<keyword evidence="4" id="KW-0342">GTP-binding</keyword>
<accession>A0A8H7M199</accession>
<dbReference type="CDD" id="cd00154">
    <property type="entry name" value="Rab"/>
    <property type="match status" value="1"/>
</dbReference>
<dbReference type="GO" id="GO:0005525">
    <property type="term" value="F:GTP binding"/>
    <property type="evidence" value="ECO:0007669"/>
    <property type="project" value="UniProtKB-KW"/>
</dbReference>
<dbReference type="SMART" id="SM00173">
    <property type="entry name" value="RAS"/>
    <property type="match status" value="1"/>
</dbReference>
<evidence type="ECO:0000256" key="2">
    <source>
        <dbReference type="ARBA" id="ARBA00022741"/>
    </source>
</evidence>
<dbReference type="PROSITE" id="PS51419">
    <property type="entry name" value="RAB"/>
    <property type="match status" value="1"/>
</dbReference>
<dbReference type="InterPro" id="IPR001806">
    <property type="entry name" value="Small_GTPase"/>
</dbReference>
<name>A0A8H7M199_9AGAM</name>
<dbReference type="PROSITE" id="PS00675">
    <property type="entry name" value="SIGMA54_INTERACT_1"/>
    <property type="match status" value="1"/>
</dbReference>
<evidence type="ECO:0000313" key="6">
    <source>
        <dbReference type="Proteomes" id="UP000614334"/>
    </source>
</evidence>
<reference evidence="5" key="1">
    <citation type="submission" date="2020-09" db="EMBL/GenBank/DDBJ databases">
        <title>Comparative genome analyses of four rice-infecting Rhizoctonia solani isolates reveal extensive enrichment of homogalacturonan modification genes.</title>
        <authorList>
            <person name="Lee D.-Y."/>
            <person name="Jeon J."/>
            <person name="Kim K.-T."/>
            <person name="Cheong K."/>
            <person name="Song H."/>
            <person name="Choi G."/>
            <person name="Ko J."/>
            <person name="Opiyo S.O."/>
            <person name="Zuo S."/>
            <person name="Madhav S."/>
            <person name="Lee Y.-H."/>
            <person name="Wang G.-L."/>
        </authorList>
    </citation>
    <scope>NUCLEOTIDE SEQUENCE</scope>
    <source>
        <strain evidence="5">AG1-IA B2</strain>
    </source>
</reference>
<evidence type="ECO:0000256" key="4">
    <source>
        <dbReference type="ARBA" id="ARBA00023134"/>
    </source>
</evidence>
<comment type="caution">
    <text evidence="5">The sequence shown here is derived from an EMBL/GenBank/DDBJ whole genome shotgun (WGS) entry which is preliminary data.</text>
</comment>
<dbReference type="GO" id="GO:0015031">
    <property type="term" value="P:protein transport"/>
    <property type="evidence" value="ECO:0007669"/>
    <property type="project" value="UniProtKB-KW"/>
</dbReference>
<keyword evidence="1" id="KW-0813">Transport</keyword>
<dbReference type="InterPro" id="IPR050227">
    <property type="entry name" value="Rab"/>
</dbReference>
<dbReference type="Proteomes" id="UP000614334">
    <property type="component" value="Unassembled WGS sequence"/>
</dbReference>
<keyword evidence="3" id="KW-0653">Protein transport</keyword>
<dbReference type="AlphaFoldDB" id="A0A8H7M199"/>